<dbReference type="Gene3D" id="3.40.50.140">
    <property type="match status" value="1"/>
</dbReference>
<dbReference type="CDD" id="cd00186">
    <property type="entry name" value="TOP1Ac"/>
    <property type="match status" value="1"/>
</dbReference>
<keyword evidence="7" id="KW-0238">DNA-binding</keyword>
<dbReference type="PROSITE" id="PS50880">
    <property type="entry name" value="TOPRIM"/>
    <property type="match status" value="1"/>
</dbReference>
<dbReference type="InterPro" id="IPR023405">
    <property type="entry name" value="Topo_IA_core_domain"/>
</dbReference>
<dbReference type="InterPro" id="IPR005733">
    <property type="entry name" value="TopoI_bac-type"/>
</dbReference>
<dbReference type="GO" id="GO:0006265">
    <property type="term" value="P:DNA topological change"/>
    <property type="evidence" value="ECO:0007669"/>
    <property type="project" value="InterPro"/>
</dbReference>
<dbReference type="HAMAP" id="MF_00952">
    <property type="entry name" value="Topoisom_1_prok"/>
    <property type="match status" value="1"/>
</dbReference>
<dbReference type="Gene3D" id="1.10.460.10">
    <property type="entry name" value="Topoisomerase I, domain 2"/>
    <property type="match status" value="1"/>
</dbReference>
<evidence type="ECO:0000256" key="1">
    <source>
        <dbReference type="ARBA" id="ARBA00000213"/>
    </source>
</evidence>
<dbReference type="InterPro" id="IPR000380">
    <property type="entry name" value="Topo_IA"/>
</dbReference>
<organism evidence="12">
    <name type="scientific">marine metagenome</name>
    <dbReference type="NCBI Taxonomy" id="408172"/>
    <lineage>
        <taxon>unclassified sequences</taxon>
        <taxon>metagenomes</taxon>
        <taxon>ecological metagenomes</taxon>
    </lineage>
</organism>
<evidence type="ECO:0000256" key="9">
    <source>
        <dbReference type="SAM" id="MobiDB-lite"/>
    </source>
</evidence>
<dbReference type="InterPro" id="IPR013497">
    <property type="entry name" value="Topo_IA_cen"/>
</dbReference>
<dbReference type="PROSITE" id="PS00396">
    <property type="entry name" value="TOPO_IA_1"/>
    <property type="match status" value="1"/>
</dbReference>
<dbReference type="PANTHER" id="PTHR42785:SF1">
    <property type="entry name" value="DNA TOPOISOMERASE"/>
    <property type="match status" value="1"/>
</dbReference>
<dbReference type="InterPro" id="IPR023406">
    <property type="entry name" value="Topo_IA_AS"/>
</dbReference>
<dbReference type="InterPro" id="IPR013826">
    <property type="entry name" value="Topo_IA_cen_sub3"/>
</dbReference>
<evidence type="ECO:0000256" key="7">
    <source>
        <dbReference type="ARBA" id="ARBA00023125"/>
    </source>
</evidence>
<dbReference type="InterPro" id="IPR013824">
    <property type="entry name" value="Topo_IA_cen_sub1"/>
</dbReference>
<dbReference type="SMART" id="SM00437">
    <property type="entry name" value="TOP1Ac"/>
    <property type="match status" value="1"/>
</dbReference>
<dbReference type="GO" id="GO:0003917">
    <property type="term" value="F:DNA topoisomerase type I (single strand cut, ATP-independent) activity"/>
    <property type="evidence" value="ECO:0007669"/>
    <property type="project" value="UniProtKB-EC"/>
</dbReference>
<dbReference type="PRINTS" id="PR00417">
    <property type="entry name" value="PRTPISMRASEI"/>
</dbReference>
<dbReference type="CDD" id="cd03363">
    <property type="entry name" value="TOPRIM_TopoIA_TopoI"/>
    <property type="match status" value="1"/>
</dbReference>
<dbReference type="InterPro" id="IPR006171">
    <property type="entry name" value="TOPRIM_dom"/>
</dbReference>
<feature type="region of interest" description="Disordered" evidence="9">
    <location>
        <begin position="433"/>
        <end position="453"/>
    </location>
</feature>
<dbReference type="InterPro" id="IPR003601">
    <property type="entry name" value="Topo_IA_2"/>
</dbReference>
<gene>
    <name evidence="12" type="ORF">METZ01_LOCUS159574</name>
</gene>
<dbReference type="EMBL" id="UINC01027453">
    <property type="protein sequence ID" value="SVB06720.1"/>
    <property type="molecule type" value="Genomic_DNA"/>
</dbReference>
<dbReference type="Pfam" id="PF01751">
    <property type="entry name" value="Toprim"/>
    <property type="match status" value="1"/>
</dbReference>
<feature type="non-terminal residue" evidence="12">
    <location>
        <position position="595"/>
    </location>
</feature>
<keyword evidence="4" id="KW-0479">Metal-binding</keyword>
<sequence>MAKTLVIVESPAKAKTIGKYLGKDYKVKASIGHVRDLPKSPKKVSKDGRRLDEGIDTNNGFVLDYEITNQKVIKELKADAKGVDEIYIATDPDREGEAIAWHLAELLGTKRKKRKVGRLIFNEITKRAVLEALDNVGEINQRMVDAQQARRAVDRLVGYKLSKLFWNKVKRGLSAGRVQSVALRLICDREDEIDAFQSEEYWHVFAQLAGGSPPEFQAKLAKKGKNAAKIKNEEQANAILADLEQSEFIVSSVATKERKKSAVPPFTTSKLQQASRSPVRKTMMIAQQLYEGIELPGAGVVGLITYMRTDSTRVSDQAIGDVRELIRKTYGKEFVPESPNRYKTKKDAQDAHEAIRPTSTAYDPETVRPHLSNDQYFLYRLIWNRFVASQMPPATFDDTTVDVTAGDYLFRAKGSVPKFSGWMAVYEKGVSDGDKEKEASSSEKDSRDSGGLLPVLRDGDVLTVKKLTSEQKFTQPPPRFTEATLVKELEENGIGRPSTYVSIIGKVQERDYVFKIDGCLKPRRLGRVVTGLLIENYDAIVQVDYTREMEGKLDNIENGVDEYANVLTNFYEPFIKDIERVKEKMKDIRGGVPIG</sequence>
<feature type="compositionally biased region" description="Basic and acidic residues" evidence="9">
    <location>
        <begin position="433"/>
        <end position="448"/>
    </location>
</feature>
<dbReference type="InterPro" id="IPR003602">
    <property type="entry name" value="Topo_IA_DNA-bd_dom"/>
</dbReference>
<proteinExistence type="inferred from homology"/>
<dbReference type="Gene3D" id="1.10.290.10">
    <property type="entry name" value="Topoisomerase I, domain 4"/>
    <property type="match status" value="1"/>
</dbReference>
<dbReference type="GO" id="GO:0003677">
    <property type="term" value="F:DNA binding"/>
    <property type="evidence" value="ECO:0007669"/>
    <property type="project" value="UniProtKB-KW"/>
</dbReference>
<evidence type="ECO:0000256" key="6">
    <source>
        <dbReference type="ARBA" id="ARBA00023029"/>
    </source>
</evidence>
<name>A0A382AYT8_9ZZZZ</name>
<keyword evidence="8" id="KW-0413">Isomerase</keyword>
<protein>
    <recommendedName>
        <fullName evidence="3">DNA topoisomerase</fullName>
        <ecNumber evidence="3">5.6.2.1</ecNumber>
    </recommendedName>
</protein>
<keyword evidence="5" id="KW-0460">Magnesium</keyword>
<evidence type="ECO:0000259" key="10">
    <source>
        <dbReference type="PROSITE" id="PS50880"/>
    </source>
</evidence>
<dbReference type="Pfam" id="PF01131">
    <property type="entry name" value="Topoisom_bac"/>
    <property type="match status" value="1"/>
</dbReference>
<keyword evidence="6" id="KW-0799">Topoisomerase</keyword>
<dbReference type="NCBIfam" id="TIGR01051">
    <property type="entry name" value="topA_bact"/>
    <property type="match status" value="1"/>
</dbReference>
<evidence type="ECO:0000313" key="12">
    <source>
        <dbReference type="EMBL" id="SVB06720.1"/>
    </source>
</evidence>
<dbReference type="GO" id="GO:0046872">
    <property type="term" value="F:metal ion binding"/>
    <property type="evidence" value="ECO:0007669"/>
    <property type="project" value="UniProtKB-KW"/>
</dbReference>
<dbReference type="InterPro" id="IPR028612">
    <property type="entry name" value="Topoisom_1_IA"/>
</dbReference>
<evidence type="ECO:0000256" key="2">
    <source>
        <dbReference type="ARBA" id="ARBA00009446"/>
    </source>
</evidence>
<dbReference type="EC" id="5.6.2.1" evidence="3"/>
<evidence type="ECO:0000256" key="3">
    <source>
        <dbReference type="ARBA" id="ARBA00012891"/>
    </source>
</evidence>
<accession>A0A382AYT8</accession>
<feature type="domain" description="Topo IA-type catalytic" evidence="11">
    <location>
        <begin position="140"/>
        <end position="579"/>
    </location>
</feature>
<feature type="domain" description="Toprim" evidence="10">
    <location>
        <begin position="3"/>
        <end position="124"/>
    </location>
</feature>
<evidence type="ECO:0000256" key="5">
    <source>
        <dbReference type="ARBA" id="ARBA00022842"/>
    </source>
</evidence>
<dbReference type="AlphaFoldDB" id="A0A382AYT8"/>
<comment type="catalytic activity">
    <reaction evidence="1">
        <text>ATP-independent breakage of single-stranded DNA, followed by passage and rejoining.</text>
        <dbReference type="EC" id="5.6.2.1"/>
    </reaction>
</comment>
<dbReference type="SUPFAM" id="SSF56712">
    <property type="entry name" value="Prokaryotic type I DNA topoisomerase"/>
    <property type="match status" value="1"/>
</dbReference>
<dbReference type="PANTHER" id="PTHR42785">
    <property type="entry name" value="DNA TOPOISOMERASE, TYPE IA, CORE"/>
    <property type="match status" value="1"/>
</dbReference>
<reference evidence="12" key="1">
    <citation type="submission" date="2018-05" db="EMBL/GenBank/DDBJ databases">
        <authorList>
            <person name="Lanie J.A."/>
            <person name="Ng W.-L."/>
            <person name="Kazmierczak K.M."/>
            <person name="Andrzejewski T.M."/>
            <person name="Davidsen T.M."/>
            <person name="Wayne K.J."/>
            <person name="Tettelin H."/>
            <person name="Glass J.I."/>
            <person name="Rusch D."/>
            <person name="Podicherti R."/>
            <person name="Tsui H.-C.T."/>
            <person name="Winkler M.E."/>
        </authorList>
    </citation>
    <scope>NUCLEOTIDE SEQUENCE</scope>
</reference>
<dbReference type="InterPro" id="IPR034149">
    <property type="entry name" value="TOPRIM_TopoI"/>
</dbReference>
<evidence type="ECO:0000259" key="11">
    <source>
        <dbReference type="PROSITE" id="PS52039"/>
    </source>
</evidence>
<evidence type="ECO:0000256" key="8">
    <source>
        <dbReference type="ARBA" id="ARBA00023235"/>
    </source>
</evidence>
<dbReference type="SMART" id="SM00493">
    <property type="entry name" value="TOPRIM"/>
    <property type="match status" value="1"/>
</dbReference>
<evidence type="ECO:0000256" key="4">
    <source>
        <dbReference type="ARBA" id="ARBA00022723"/>
    </source>
</evidence>
<dbReference type="SMART" id="SM00436">
    <property type="entry name" value="TOP1Bc"/>
    <property type="match status" value="1"/>
</dbReference>
<dbReference type="PROSITE" id="PS52039">
    <property type="entry name" value="TOPO_IA_2"/>
    <property type="match status" value="1"/>
</dbReference>
<dbReference type="InterPro" id="IPR013825">
    <property type="entry name" value="Topo_IA_cen_sub2"/>
</dbReference>
<comment type="similarity">
    <text evidence="2">Belongs to the type IA topoisomerase family.</text>
</comment>
<dbReference type="Gene3D" id="2.70.20.10">
    <property type="entry name" value="Topoisomerase I, domain 3"/>
    <property type="match status" value="1"/>
</dbReference>